<dbReference type="SUPFAM" id="SSF82282">
    <property type="entry name" value="Homocysteine S-methyltransferase"/>
    <property type="match status" value="1"/>
</dbReference>
<feature type="binding site" evidence="3">
    <location>
        <position position="296"/>
    </location>
    <ligand>
        <name>Zn(2+)</name>
        <dbReference type="ChEBI" id="CHEBI:29105"/>
    </ligand>
</feature>
<dbReference type="GO" id="GO:0046872">
    <property type="term" value="F:metal ion binding"/>
    <property type="evidence" value="ECO:0007669"/>
    <property type="project" value="UniProtKB-KW"/>
</dbReference>
<dbReference type="EMBL" id="AM406670">
    <property type="protein sequence ID" value="CAL96433.1"/>
    <property type="molecule type" value="Genomic_DNA"/>
</dbReference>
<keyword evidence="3" id="KW-0862">Zinc</keyword>
<evidence type="ECO:0000313" key="5">
    <source>
        <dbReference type="EMBL" id="CAL96433.1"/>
    </source>
</evidence>
<proteinExistence type="predicted"/>
<keyword evidence="1 3" id="KW-0489">Methyltransferase</keyword>
<dbReference type="PROSITE" id="PS50970">
    <property type="entry name" value="HCY"/>
    <property type="match status" value="1"/>
</dbReference>
<gene>
    <name evidence="5" type="ordered locus">azo3817</name>
</gene>
<reference evidence="5 6" key="1">
    <citation type="journal article" date="2006" name="Nat. Biotechnol.">
        <title>Complete genome of the mutualistic, N2-fixing grass endophyte Azoarcus sp. strain BH72.</title>
        <authorList>
            <person name="Krause A."/>
            <person name="Ramakumar A."/>
            <person name="Bartels D."/>
            <person name="Battistoni F."/>
            <person name="Bekel T."/>
            <person name="Boch J."/>
            <person name="Boehm M."/>
            <person name="Friedrich F."/>
            <person name="Hurek T."/>
            <person name="Krause L."/>
            <person name="Linke B."/>
            <person name="McHardy A.C."/>
            <person name="Sarkar A."/>
            <person name="Schneiker S."/>
            <person name="Syed A.A."/>
            <person name="Thauer R."/>
            <person name="Vorhoelter F.-J."/>
            <person name="Weidner S."/>
            <person name="Puehler A."/>
            <person name="Reinhold-Hurek B."/>
            <person name="Kaiser O."/>
            <person name="Goesmann A."/>
        </authorList>
    </citation>
    <scope>NUCLEOTIDE SEQUENCE [LARGE SCALE GENOMIC DNA]</scope>
    <source>
        <strain evidence="5 6">BH72</strain>
    </source>
</reference>
<organism evidence="5 6">
    <name type="scientific">Azoarcus sp. (strain BH72)</name>
    <dbReference type="NCBI Taxonomy" id="418699"/>
    <lineage>
        <taxon>Bacteria</taxon>
        <taxon>Pseudomonadati</taxon>
        <taxon>Pseudomonadota</taxon>
        <taxon>Betaproteobacteria</taxon>
        <taxon>Rhodocyclales</taxon>
        <taxon>Zoogloeaceae</taxon>
        <taxon>Azoarcus</taxon>
    </lineage>
</organism>
<evidence type="ECO:0000259" key="4">
    <source>
        <dbReference type="PROSITE" id="PS50970"/>
    </source>
</evidence>
<dbReference type="Proteomes" id="UP000002588">
    <property type="component" value="Chromosome"/>
</dbReference>
<dbReference type="AlphaFoldDB" id="A1KC77"/>
<dbReference type="eggNOG" id="COG2040">
    <property type="taxonomic scope" value="Bacteria"/>
</dbReference>
<feature type="binding site" evidence="3">
    <location>
        <position position="297"/>
    </location>
    <ligand>
        <name>Zn(2+)</name>
        <dbReference type="ChEBI" id="CHEBI:29105"/>
    </ligand>
</feature>
<evidence type="ECO:0000313" key="6">
    <source>
        <dbReference type="Proteomes" id="UP000002588"/>
    </source>
</evidence>
<evidence type="ECO:0000256" key="1">
    <source>
        <dbReference type="ARBA" id="ARBA00022603"/>
    </source>
</evidence>
<keyword evidence="6" id="KW-1185">Reference proteome</keyword>
<feature type="domain" description="Hcy-binding" evidence="4">
    <location>
        <begin position="4"/>
        <end position="311"/>
    </location>
</feature>
<accession>A1KC77</accession>
<comment type="cofactor">
    <cofactor evidence="3">
        <name>Zn(2+)</name>
        <dbReference type="ChEBI" id="CHEBI:29105"/>
    </cofactor>
</comment>
<keyword evidence="3" id="KW-0479">Metal-binding</keyword>
<dbReference type="InterPro" id="IPR036589">
    <property type="entry name" value="HCY_dom_sf"/>
</dbReference>
<dbReference type="RefSeq" id="WP_011767539.1">
    <property type="nucleotide sequence ID" value="NC_008702.1"/>
</dbReference>
<dbReference type="GO" id="GO:0032259">
    <property type="term" value="P:methylation"/>
    <property type="evidence" value="ECO:0007669"/>
    <property type="project" value="UniProtKB-KW"/>
</dbReference>
<evidence type="ECO:0000256" key="2">
    <source>
        <dbReference type="ARBA" id="ARBA00022679"/>
    </source>
</evidence>
<dbReference type="Pfam" id="PF02574">
    <property type="entry name" value="S-methyl_trans"/>
    <property type="match status" value="1"/>
</dbReference>
<evidence type="ECO:0000256" key="3">
    <source>
        <dbReference type="PROSITE-ProRule" id="PRU00333"/>
    </source>
</evidence>
<protein>
    <recommendedName>
        <fullName evidence="4">Hcy-binding domain-containing protein</fullName>
    </recommendedName>
</protein>
<dbReference type="InterPro" id="IPR003726">
    <property type="entry name" value="HCY_dom"/>
</dbReference>
<dbReference type="PANTHER" id="PTHR11103:SF18">
    <property type="entry name" value="SLR1189 PROTEIN"/>
    <property type="match status" value="1"/>
</dbReference>
<keyword evidence="2 3" id="KW-0808">Transferase</keyword>
<name>A1KC77_AZOSB</name>
<dbReference type="HOGENOM" id="CLU_062282_0_0_4"/>
<sequence>MSLYRHRLPQLAGAAFVSDGGMETTLIYHHGRELPHFAAFTLMDDAEGRRLLTDYYRRYIDIALRHRRGLLLETPTWRASADWGARLGYDAAALARVNRDSVALLDALRATHQRAGTPMVISGAIGPRGDGYVADAGMSATEAADYHGEQIATLASTRCDLVTAFTLNYVDEAIGIVRAAQHETMPVVISFTLETDGRLPSGQALGDAIRETDAATAAGATYYMINCAHPTHFDHVLDGAGDWRHRIRGLRANASCRSHAELDAATELDAGDPIDLGARYRALRPQLPGLAVIGGCCGTDHRHVEAICAAYDG</sequence>
<dbReference type="STRING" id="62928.azo3817"/>
<feature type="binding site" evidence="3">
    <location>
        <position position="227"/>
    </location>
    <ligand>
        <name>Zn(2+)</name>
        <dbReference type="ChEBI" id="CHEBI:29105"/>
    </ligand>
</feature>
<dbReference type="PANTHER" id="PTHR11103">
    <property type="entry name" value="SLR1189 PROTEIN"/>
    <property type="match status" value="1"/>
</dbReference>
<dbReference type="KEGG" id="azo:azo3817"/>
<dbReference type="GO" id="GO:0008168">
    <property type="term" value="F:methyltransferase activity"/>
    <property type="evidence" value="ECO:0007669"/>
    <property type="project" value="UniProtKB-UniRule"/>
</dbReference>
<dbReference type="Gene3D" id="3.20.20.330">
    <property type="entry name" value="Homocysteine-binding-like domain"/>
    <property type="match status" value="1"/>
</dbReference>